<accession>A0A9Q9PCB9</accession>
<dbReference type="GeneID" id="99625332"/>
<evidence type="ECO:0000313" key="3">
    <source>
        <dbReference type="Proteomes" id="UP001062223"/>
    </source>
</evidence>
<gene>
    <name evidence="2" type="ORF">OE229_17610</name>
</gene>
<name>A0A9Q9PCB9_9MICO</name>
<evidence type="ECO:0000256" key="1">
    <source>
        <dbReference type="SAM" id="Phobius"/>
    </source>
</evidence>
<sequence>MTEHAGHTSPRPRRRPFRAAQRFLDSIDPLLDFIGAAAALVLVINVMIRALSGEPIGML</sequence>
<keyword evidence="1" id="KW-0472">Membrane</keyword>
<geneLocation type="plasmid" evidence="2 3">
    <name>unnamed</name>
</geneLocation>
<dbReference type="Proteomes" id="UP001062223">
    <property type="component" value="Plasmid unnamed"/>
</dbReference>
<reference evidence="2" key="1">
    <citation type="submission" date="2022-09" db="EMBL/GenBank/DDBJ databases">
        <title>Taxonomy of Curtobacterium flaccumfaciens.</title>
        <authorList>
            <person name="Osdaghi E."/>
            <person name="Taghavi S.M."/>
            <person name="Hamidizade M."/>
            <person name="Abachi H."/>
            <person name="Fazliarab A."/>
            <person name="Baeyen S."/>
            <person name="Portier P."/>
            <person name="Van Vaerenbergh J."/>
            <person name="Jacques M.-A."/>
        </authorList>
    </citation>
    <scope>NUCLEOTIDE SEQUENCE</scope>
    <source>
        <strain evidence="2">AGQB46</strain>
        <plasmid evidence="2">unnamed</plasmid>
    </source>
</reference>
<feature type="transmembrane region" description="Helical" evidence="1">
    <location>
        <begin position="33"/>
        <end position="51"/>
    </location>
</feature>
<dbReference type="AlphaFoldDB" id="A0A9Q9PCB9"/>
<dbReference type="KEGG" id="cpoi:OE229_17610"/>
<keyword evidence="1" id="KW-0812">Transmembrane</keyword>
<proteinExistence type="predicted"/>
<dbReference type="EMBL" id="CP106880">
    <property type="protein sequence ID" value="UYC82752.1"/>
    <property type="molecule type" value="Genomic_DNA"/>
</dbReference>
<organism evidence="2 3">
    <name type="scientific">Curtobacterium poinsettiae</name>
    <dbReference type="NCBI Taxonomy" id="159612"/>
    <lineage>
        <taxon>Bacteria</taxon>
        <taxon>Bacillati</taxon>
        <taxon>Actinomycetota</taxon>
        <taxon>Actinomycetes</taxon>
        <taxon>Micrococcales</taxon>
        <taxon>Microbacteriaceae</taxon>
        <taxon>Curtobacterium</taxon>
    </lineage>
</organism>
<evidence type="ECO:0000313" key="2">
    <source>
        <dbReference type="EMBL" id="UYC82752.1"/>
    </source>
</evidence>
<protein>
    <submittedName>
        <fullName evidence="2">Uncharacterized protein</fullName>
    </submittedName>
</protein>
<keyword evidence="1" id="KW-1133">Transmembrane helix</keyword>
<dbReference type="RefSeq" id="WP_214585387.1">
    <property type="nucleotide sequence ID" value="NZ_CP104936.1"/>
</dbReference>
<keyword evidence="2" id="KW-0614">Plasmid</keyword>